<dbReference type="OrthoDB" id="1920078at2"/>
<name>A0A1L5FEG8_CLOKL</name>
<organism evidence="1 2">
    <name type="scientific">Clostridium kluyveri</name>
    <dbReference type="NCBI Taxonomy" id="1534"/>
    <lineage>
        <taxon>Bacteria</taxon>
        <taxon>Bacillati</taxon>
        <taxon>Bacillota</taxon>
        <taxon>Clostridia</taxon>
        <taxon>Eubacteriales</taxon>
        <taxon>Clostridiaceae</taxon>
        <taxon>Clostridium</taxon>
    </lineage>
</organism>
<dbReference type="EMBL" id="CP018336">
    <property type="protein sequence ID" value="APM41404.1"/>
    <property type="molecule type" value="Genomic_DNA"/>
</dbReference>
<evidence type="ECO:0000313" key="1">
    <source>
        <dbReference type="EMBL" id="APM41404.1"/>
    </source>
</evidence>
<geneLocation type="plasmid" evidence="1">
    <name>unnamed</name>
</geneLocation>
<dbReference type="AlphaFoldDB" id="A0A1L5FEG8"/>
<accession>A0A1L5FEG8</accession>
<proteinExistence type="predicted"/>
<keyword evidence="1" id="KW-0614">Plasmid</keyword>
<protein>
    <submittedName>
        <fullName evidence="1">Uncharacterized protein</fullName>
    </submittedName>
</protein>
<gene>
    <name evidence="1" type="ORF">BS101_22125</name>
</gene>
<evidence type="ECO:0000313" key="2">
    <source>
        <dbReference type="Proteomes" id="UP000184604"/>
    </source>
</evidence>
<dbReference type="RefSeq" id="WP_073541601.1">
    <property type="nucleotide sequence ID" value="NZ_CP018336.1"/>
</dbReference>
<reference evidence="1 2" key="1">
    <citation type="submission" date="2016-12" db="EMBL/GenBank/DDBJ databases">
        <title>Complete genome sequence of Clostridium kluyveri JZZ isolated from the pit mud of a Chinese flavor liquor-making factory.</title>
        <authorList>
            <person name="Wang Y."/>
        </authorList>
    </citation>
    <scope>NUCLEOTIDE SEQUENCE [LARGE SCALE GENOMIC DNA]</scope>
    <source>
        <strain evidence="1 2">JZZ</strain>
        <plasmid evidence="2">Plasmid unnamed</plasmid>
    </source>
</reference>
<sequence>MSLPRYVINFDELTGQLRKDLIRLIDDALKDKYPQLDMQEIKALLSEIEDLLPDEKYRGLKNRIEQFIMYKYDGTQKVQGALIDIPAIISDYKQDFVFDKDVFLTGLHFNQTGWKKDDRYSLVINKEKIIDGASTKEIGEHKYFNTYYKVDANTPVSFILHNNSGNSRQTVVDLEYLEGQEITEPPINPSGPDVIDIPNDWDIAVRMQWEENSICDMDLHGFIGDMHVSFWNRSHTGFYLNWDYREHISNNNPEIISVKGHYNKTLKIYIQNYNSVPLKKPVNVKIYEKRSYGIVLLKEYDIEVENKSPLGYGVCSIDLKTKKITDMFTRKNVFE</sequence>
<dbReference type="Proteomes" id="UP000184604">
    <property type="component" value="Plasmid unnamed"/>
</dbReference>